<keyword evidence="1" id="KW-0175">Coiled coil</keyword>
<dbReference type="RefSeq" id="WP_096203823.1">
    <property type="nucleotide sequence ID" value="NZ_FZMP01000024.1"/>
</dbReference>
<organism evidence="2 3">
    <name type="scientific">Candidatus Methanoperedens nitratireducens</name>
    <dbReference type="NCBI Taxonomy" id="1392998"/>
    <lineage>
        <taxon>Archaea</taxon>
        <taxon>Methanobacteriati</taxon>
        <taxon>Methanobacteriota</taxon>
        <taxon>Stenosarchaea group</taxon>
        <taxon>Methanomicrobia</taxon>
        <taxon>Methanosarcinales</taxon>
        <taxon>ANME-2 cluster</taxon>
        <taxon>Candidatus Methanoperedentaceae</taxon>
        <taxon>Candidatus Methanoperedens</taxon>
    </lineage>
</organism>
<evidence type="ECO:0000313" key="3">
    <source>
        <dbReference type="Proteomes" id="UP000218615"/>
    </source>
</evidence>
<sequence>MNSKIIAVALVFLIVGISAGYAINGKNVNEKISEKQAEIDSLNTQISSLQTKVVALEKDAGLWRQLKALYTDMAPPDMPDHMVKMLPDGKMIFLHFDGPVGEARNLLWIGDGIPGKFLKSDQPKEEGYVHFHGMNGGHGSALAPGTQGFWIRHIAVKELDAPWGHVTPGLDTKFMPTPPPE</sequence>
<feature type="coiled-coil region" evidence="1">
    <location>
        <begin position="25"/>
        <end position="59"/>
    </location>
</feature>
<keyword evidence="3" id="KW-1185">Reference proteome</keyword>
<dbReference type="AlphaFoldDB" id="A0A284VJL5"/>
<reference evidence="3" key="1">
    <citation type="submission" date="2017-06" db="EMBL/GenBank/DDBJ databases">
        <authorList>
            <person name="Cremers G."/>
        </authorList>
    </citation>
    <scope>NUCLEOTIDE SEQUENCE [LARGE SCALE GENOMIC DNA]</scope>
</reference>
<proteinExistence type="predicted"/>
<accession>A0A284VJL5</accession>
<gene>
    <name evidence="2" type="ORF">MNV_120017</name>
</gene>
<dbReference type="EMBL" id="FZMP01000024">
    <property type="protein sequence ID" value="SNQ59450.1"/>
    <property type="molecule type" value="Genomic_DNA"/>
</dbReference>
<name>A0A284VJL5_9EURY</name>
<protein>
    <submittedName>
        <fullName evidence="2">Uncharacterized protein</fullName>
    </submittedName>
</protein>
<evidence type="ECO:0000256" key="1">
    <source>
        <dbReference type="SAM" id="Coils"/>
    </source>
</evidence>
<dbReference type="Proteomes" id="UP000218615">
    <property type="component" value="Unassembled WGS sequence"/>
</dbReference>
<evidence type="ECO:0000313" key="2">
    <source>
        <dbReference type="EMBL" id="SNQ59450.1"/>
    </source>
</evidence>
<dbReference type="OrthoDB" id="163114at2157"/>